<reference evidence="1" key="1">
    <citation type="journal article" date="2020" name="Stud. Mycol.">
        <title>101 Dothideomycetes genomes: a test case for predicting lifestyles and emergence of pathogens.</title>
        <authorList>
            <person name="Haridas S."/>
            <person name="Albert R."/>
            <person name="Binder M."/>
            <person name="Bloem J."/>
            <person name="Labutti K."/>
            <person name="Salamov A."/>
            <person name="Andreopoulos B."/>
            <person name="Baker S."/>
            <person name="Barry K."/>
            <person name="Bills G."/>
            <person name="Bluhm B."/>
            <person name="Cannon C."/>
            <person name="Castanera R."/>
            <person name="Culley D."/>
            <person name="Daum C."/>
            <person name="Ezra D."/>
            <person name="Gonzalez J."/>
            <person name="Henrissat B."/>
            <person name="Kuo A."/>
            <person name="Liang C."/>
            <person name="Lipzen A."/>
            <person name="Lutzoni F."/>
            <person name="Magnuson J."/>
            <person name="Mondo S."/>
            <person name="Nolan M."/>
            <person name="Ohm R."/>
            <person name="Pangilinan J."/>
            <person name="Park H.-J."/>
            <person name="Ramirez L."/>
            <person name="Alfaro M."/>
            <person name="Sun H."/>
            <person name="Tritt A."/>
            <person name="Yoshinaga Y."/>
            <person name="Zwiers L.-H."/>
            <person name="Turgeon B."/>
            <person name="Goodwin S."/>
            <person name="Spatafora J."/>
            <person name="Crous P."/>
            <person name="Grigoriev I."/>
        </authorList>
    </citation>
    <scope>NUCLEOTIDE SEQUENCE</scope>
    <source>
        <strain evidence="1">HMLAC05119</strain>
    </source>
</reference>
<name>A0A6A5QK96_AMPQU</name>
<evidence type="ECO:0000313" key="2">
    <source>
        <dbReference type="Proteomes" id="UP000800096"/>
    </source>
</evidence>
<organism evidence="1 2">
    <name type="scientific">Ampelomyces quisqualis</name>
    <name type="common">Powdery mildew agent</name>
    <dbReference type="NCBI Taxonomy" id="50730"/>
    <lineage>
        <taxon>Eukaryota</taxon>
        <taxon>Fungi</taxon>
        <taxon>Dikarya</taxon>
        <taxon>Ascomycota</taxon>
        <taxon>Pezizomycotina</taxon>
        <taxon>Dothideomycetes</taxon>
        <taxon>Pleosporomycetidae</taxon>
        <taxon>Pleosporales</taxon>
        <taxon>Pleosporineae</taxon>
        <taxon>Phaeosphaeriaceae</taxon>
        <taxon>Ampelomyces</taxon>
    </lineage>
</organism>
<sequence>MGWRVGRVEVGGWAEDDGGTPCGVQGWERGVRSICSRTLVLVPPHQGLGNGRGAGLILPLSRPPHLGPDRCSHRAGGRSRCGQDTRDAGSANLQTHLSVVGYGRRRRADGGCLSCCRNGEPMPGSRGPQKASCSGMAMVKTLSRPSYTLSRCRRLHVASSLSWSGLQLSSFTC</sequence>
<keyword evidence="2" id="KW-1185">Reference proteome</keyword>
<evidence type="ECO:0000313" key="1">
    <source>
        <dbReference type="EMBL" id="KAF1916025.1"/>
    </source>
</evidence>
<dbReference type="EMBL" id="ML979135">
    <property type="protein sequence ID" value="KAF1916025.1"/>
    <property type="molecule type" value="Genomic_DNA"/>
</dbReference>
<protein>
    <submittedName>
        <fullName evidence="1">Uncharacterized protein</fullName>
    </submittedName>
</protein>
<accession>A0A6A5QK96</accession>
<proteinExistence type="predicted"/>
<gene>
    <name evidence="1" type="ORF">BDU57DRAFT_213265</name>
</gene>
<dbReference type="AlphaFoldDB" id="A0A6A5QK96"/>
<dbReference type="Proteomes" id="UP000800096">
    <property type="component" value="Unassembled WGS sequence"/>
</dbReference>